<organism evidence="13 14">
    <name type="scientific">Hyaloscypha variabilis (strain UAMH 11265 / GT02V1 / F)</name>
    <name type="common">Meliniomyces variabilis</name>
    <dbReference type="NCBI Taxonomy" id="1149755"/>
    <lineage>
        <taxon>Eukaryota</taxon>
        <taxon>Fungi</taxon>
        <taxon>Dikarya</taxon>
        <taxon>Ascomycota</taxon>
        <taxon>Pezizomycotina</taxon>
        <taxon>Leotiomycetes</taxon>
        <taxon>Helotiales</taxon>
        <taxon>Hyaloscyphaceae</taxon>
        <taxon>Hyaloscypha</taxon>
        <taxon>Hyaloscypha variabilis</taxon>
    </lineage>
</organism>
<sequence>MKSILFQLVLLHAALIWGFGPGGRGRSFAGQPDVADSKKPSFGGDGFPACANDCFQKFHTPNKIGGVCDIKDTKCICNDQKVQTGTNCCISSTCDAADAAKGQKFIQSQCDPFGIVNAGVCPTDATASSVVPAPESVTVSEPVTVPVPVPVTVSATLTSILLATSILTSNSLVVVTSVETDSGTAGGAAATSTVISSATTQELLTTVLSSTNVETTDTPTTIFSNSISTPTGADATPTGLFIGSSPPTAQSPKAGMSSGAKAGVAISVLSAIAFLTVIPFYFWRRRRQQVLDREFQELKEAHESSVARPSSRVVPLYPRAVAAGAGYRDIFGGPDGDG</sequence>
<evidence type="ECO:0000313" key="14">
    <source>
        <dbReference type="Proteomes" id="UP000235786"/>
    </source>
</evidence>
<feature type="disulfide bond" evidence="9">
    <location>
        <begin position="68"/>
        <end position="75"/>
    </location>
</feature>
<keyword evidence="10" id="KW-1133">Transmembrane helix</keyword>
<dbReference type="PROSITE" id="PS52012">
    <property type="entry name" value="CFEM"/>
    <property type="match status" value="1"/>
</dbReference>
<feature type="disulfide bond" evidence="9">
    <location>
        <begin position="77"/>
        <end position="110"/>
    </location>
</feature>
<gene>
    <name evidence="13" type="ORF">L207DRAFT_583429</name>
</gene>
<dbReference type="Proteomes" id="UP000235786">
    <property type="component" value="Unassembled WGS sequence"/>
</dbReference>
<evidence type="ECO:0000256" key="11">
    <source>
        <dbReference type="SAM" id="SignalP"/>
    </source>
</evidence>
<accession>A0A2J6RM15</accession>
<keyword evidence="9" id="KW-0479">Metal-binding</keyword>
<protein>
    <recommendedName>
        <fullName evidence="12">CFEM domain-containing protein</fullName>
    </recommendedName>
</protein>
<evidence type="ECO:0000256" key="1">
    <source>
        <dbReference type="ARBA" id="ARBA00004589"/>
    </source>
</evidence>
<feature type="signal peptide" evidence="11">
    <location>
        <begin position="1"/>
        <end position="25"/>
    </location>
</feature>
<dbReference type="GO" id="GO:0005576">
    <property type="term" value="C:extracellular region"/>
    <property type="evidence" value="ECO:0007669"/>
    <property type="project" value="UniProtKB-SubCell"/>
</dbReference>
<evidence type="ECO:0000256" key="6">
    <source>
        <dbReference type="ARBA" id="ARBA00022729"/>
    </source>
</evidence>
<keyword evidence="6 11" id="KW-0732">Signal</keyword>
<name>A0A2J6RM15_HYAVF</name>
<evidence type="ECO:0000256" key="8">
    <source>
        <dbReference type="ARBA" id="ARBA00023288"/>
    </source>
</evidence>
<evidence type="ECO:0000256" key="5">
    <source>
        <dbReference type="ARBA" id="ARBA00022622"/>
    </source>
</evidence>
<evidence type="ECO:0000256" key="3">
    <source>
        <dbReference type="ARBA" id="ARBA00010031"/>
    </source>
</evidence>
<comment type="caution">
    <text evidence="9">Lacks conserved residue(s) required for the propagation of feature annotation.</text>
</comment>
<keyword evidence="9" id="KW-0408">Iron</keyword>
<feature type="domain" description="CFEM" evidence="12">
    <location>
        <begin position="23"/>
        <end position="136"/>
    </location>
</feature>
<evidence type="ECO:0000259" key="12">
    <source>
        <dbReference type="PROSITE" id="PS52012"/>
    </source>
</evidence>
<keyword evidence="5" id="KW-0325">Glycoprotein</keyword>
<dbReference type="GO" id="GO:0046872">
    <property type="term" value="F:metal ion binding"/>
    <property type="evidence" value="ECO:0007669"/>
    <property type="project" value="UniProtKB-UniRule"/>
</dbReference>
<keyword evidence="5" id="KW-0336">GPI-anchor</keyword>
<comment type="similarity">
    <text evidence="3">Belongs to the RBT5 family.</text>
</comment>
<feature type="transmembrane region" description="Helical" evidence="10">
    <location>
        <begin position="262"/>
        <end position="283"/>
    </location>
</feature>
<evidence type="ECO:0000256" key="10">
    <source>
        <dbReference type="SAM" id="Phobius"/>
    </source>
</evidence>
<feature type="chain" id="PRO_5014395246" description="CFEM domain-containing protein" evidence="11">
    <location>
        <begin position="26"/>
        <end position="338"/>
    </location>
</feature>
<evidence type="ECO:0000256" key="9">
    <source>
        <dbReference type="PROSITE-ProRule" id="PRU01356"/>
    </source>
</evidence>
<evidence type="ECO:0000256" key="4">
    <source>
        <dbReference type="ARBA" id="ARBA00022525"/>
    </source>
</evidence>
<evidence type="ECO:0000313" key="13">
    <source>
        <dbReference type="EMBL" id="PMD39561.1"/>
    </source>
</evidence>
<evidence type="ECO:0000256" key="7">
    <source>
        <dbReference type="ARBA" id="ARBA00023157"/>
    </source>
</evidence>
<dbReference type="AlphaFoldDB" id="A0A2J6RM15"/>
<reference evidence="13 14" key="1">
    <citation type="submission" date="2016-04" db="EMBL/GenBank/DDBJ databases">
        <title>A degradative enzymes factory behind the ericoid mycorrhizal symbiosis.</title>
        <authorList>
            <consortium name="DOE Joint Genome Institute"/>
            <person name="Martino E."/>
            <person name="Morin E."/>
            <person name="Grelet G."/>
            <person name="Kuo A."/>
            <person name="Kohler A."/>
            <person name="Daghino S."/>
            <person name="Barry K."/>
            <person name="Choi C."/>
            <person name="Cichocki N."/>
            <person name="Clum A."/>
            <person name="Copeland A."/>
            <person name="Hainaut M."/>
            <person name="Haridas S."/>
            <person name="Labutti K."/>
            <person name="Lindquist E."/>
            <person name="Lipzen A."/>
            <person name="Khouja H.-R."/>
            <person name="Murat C."/>
            <person name="Ohm R."/>
            <person name="Olson A."/>
            <person name="Spatafora J."/>
            <person name="Veneault-Fourrey C."/>
            <person name="Henrissat B."/>
            <person name="Grigoriev I."/>
            <person name="Martin F."/>
            <person name="Perotto S."/>
        </authorList>
    </citation>
    <scope>NUCLEOTIDE SEQUENCE [LARGE SCALE GENOMIC DNA]</scope>
    <source>
        <strain evidence="13 14">F</strain>
    </source>
</reference>
<dbReference type="Pfam" id="PF05730">
    <property type="entry name" value="CFEM"/>
    <property type="match status" value="1"/>
</dbReference>
<proteinExistence type="inferred from homology"/>
<keyword evidence="8" id="KW-0449">Lipoprotein</keyword>
<keyword evidence="9" id="KW-0349">Heme</keyword>
<evidence type="ECO:0000256" key="2">
    <source>
        <dbReference type="ARBA" id="ARBA00004613"/>
    </source>
</evidence>
<dbReference type="OrthoDB" id="3065412at2759"/>
<dbReference type="EMBL" id="KZ613946">
    <property type="protein sequence ID" value="PMD39561.1"/>
    <property type="molecule type" value="Genomic_DNA"/>
</dbReference>
<keyword evidence="10" id="KW-0812">Transmembrane</keyword>
<keyword evidence="14" id="KW-1185">Reference proteome</keyword>
<keyword evidence="7 9" id="KW-1015">Disulfide bond</keyword>
<comment type="subcellular location">
    <subcellularLocation>
        <location evidence="1">Membrane</location>
        <topology evidence="1">Lipid-anchor</topology>
        <topology evidence="1">GPI-anchor</topology>
    </subcellularLocation>
    <subcellularLocation>
        <location evidence="2">Secreted</location>
    </subcellularLocation>
</comment>
<keyword evidence="4" id="KW-0964">Secreted</keyword>
<feature type="binding site" description="axial binding residue" evidence="9">
    <location>
        <position position="72"/>
    </location>
    <ligand>
        <name>heme</name>
        <dbReference type="ChEBI" id="CHEBI:30413"/>
    </ligand>
    <ligandPart>
        <name>Fe</name>
        <dbReference type="ChEBI" id="CHEBI:18248"/>
    </ligandPart>
</feature>
<keyword evidence="10" id="KW-0472">Membrane</keyword>
<dbReference type="InterPro" id="IPR008427">
    <property type="entry name" value="Extracellular_membr_CFEM_dom"/>
</dbReference>
<dbReference type="GO" id="GO:0098552">
    <property type="term" value="C:side of membrane"/>
    <property type="evidence" value="ECO:0007669"/>
    <property type="project" value="UniProtKB-KW"/>
</dbReference>